<keyword evidence="7" id="KW-1185">Reference proteome</keyword>
<evidence type="ECO:0000256" key="1">
    <source>
        <dbReference type="ARBA" id="ARBA00022598"/>
    </source>
</evidence>
<gene>
    <name evidence="6" type="ORF">K8F61_05435</name>
</gene>
<evidence type="ECO:0000256" key="4">
    <source>
        <dbReference type="ARBA" id="ARBA00048819"/>
    </source>
</evidence>
<dbReference type="PANTHER" id="PTHR36510">
    <property type="entry name" value="GLUTAMATE--CYSTEINE LIGASE 2-RELATED"/>
    <property type="match status" value="1"/>
</dbReference>
<dbReference type="InterPro" id="IPR050141">
    <property type="entry name" value="GCL_type2/YbdK_subfam"/>
</dbReference>
<dbReference type="SUPFAM" id="SSF55931">
    <property type="entry name" value="Glutamine synthetase/guanido kinase"/>
    <property type="match status" value="1"/>
</dbReference>
<evidence type="ECO:0000256" key="5">
    <source>
        <dbReference type="HAMAP-Rule" id="MF_01609"/>
    </source>
</evidence>
<dbReference type="InterPro" id="IPR011793">
    <property type="entry name" value="YbdK"/>
</dbReference>
<keyword evidence="3 5" id="KW-0067">ATP-binding</keyword>
<proteinExistence type="inferred from homology"/>
<keyword evidence="2 5" id="KW-0547">Nucleotide-binding</keyword>
<dbReference type="PANTHER" id="PTHR36510:SF1">
    <property type="entry name" value="GLUTAMATE--CYSTEINE LIGASE 2-RELATED"/>
    <property type="match status" value="1"/>
</dbReference>
<dbReference type="InterPro" id="IPR006336">
    <property type="entry name" value="GCS2"/>
</dbReference>
<dbReference type="EC" id="6.3.2.2" evidence="5"/>
<dbReference type="Gene3D" id="3.30.590.20">
    <property type="match status" value="1"/>
</dbReference>
<name>A0ABY3RXI0_9MICO</name>
<dbReference type="RefSeq" id="WP_231820958.1">
    <property type="nucleotide sequence ID" value="NZ_CP082781.1"/>
</dbReference>
<organism evidence="6 7">
    <name type="scientific">Microbacterium resistens</name>
    <dbReference type="NCBI Taxonomy" id="156977"/>
    <lineage>
        <taxon>Bacteria</taxon>
        <taxon>Bacillati</taxon>
        <taxon>Actinomycetota</taxon>
        <taxon>Actinomycetes</taxon>
        <taxon>Micrococcales</taxon>
        <taxon>Microbacteriaceae</taxon>
        <taxon>Microbacterium</taxon>
    </lineage>
</organism>
<evidence type="ECO:0000256" key="2">
    <source>
        <dbReference type="ARBA" id="ARBA00022741"/>
    </source>
</evidence>
<protein>
    <recommendedName>
        <fullName evidence="5">Putative glutamate--cysteine ligase 2</fullName>
        <ecNumber evidence="5">6.3.2.2</ecNumber>
    </recommendedName>
    <alternativeName>
        <fullName evidence="5">Gamma-glutamylcysteine synthetase 2</fullName>
        <shortName evidence="5">GCS 2</shortName>
        <shortName evidence="5">Gamma-GCS 2</shortName>
    </alternativeName>
</protein>
<dbReference type="EMBL" id="CP082781">
    <property type="protein sequence ID" value="UGS27630.1"/>
    <property type="molecule type" value="Genomic_DNA"/>
</dbReference>
<dbReference type="InterPro" id="IPR014746">
    <property type="entry name" value="Gln_synth/guanido_kin_cat_dom"/>
</dbReference>
<reference evidence="6 7" key="1">
    <citation type="submission" date="2023-01" db="EMBL/GenBank/DDBJ databases">
        <title>Characterization of estradiol degrading bacteria Microbacterium sp. MZT7 and reveal degrading genes through genome analysis.</title>
        <authorList>
            <person name="Hao P."/>
            <person name="Gao Y."/>
        </authorList>
    </citation>
    <scope>NUCLEOTIDE SEQUENCE [LARGE SCALE GENOMIC DNA]</scope>
    <source>
        <strain evidence="6 7">MZT7</strain>
    </source>
</reference>
<comment type="function">
    <text evidence="5">ATP-dependent carboxylate-amine ligase which exhibits weak glutamate--cysteine ligase activity.</text>
</comment>
<accession>A0ABY3RXI0</accession>
<dbReference type="Pfam" id="PF04107">
    <property type="entry name" value="GCS2"/>
    <property type="match status" value="1"/>
</dbReference>
<dbReference type="GO" id="GO:0016874">
    <property type="term" value="F:ligase activity"/>
    <property type="evidence" value="ECO:0007669"/>
    <property type="project" value="UniProtKB-KW"/>
</dbReference>
<evidence type="ECO:0000313" key="7">
    <source>
        <dbReference type="Proteomes" id="UP001199642"/>
    </source>
</evidence>
<dbReference type="HAMAP" id="MF_01609">
    <property type="entry name" value="Glu_cys_ligase_2"/>
    <property type="match status" value="1"/>
</dbReference>
<comment type="similarity">
    <text evidence="5">Belongs to the glutamate--cysteine ligase type 2 family. YbdK subfamily.</text>
</comment>
<sequence>MTADTFGVEEEFMLVDPARLTPVHEGPAAIAALRGGRGYGDVAAEFLPCQVEHSTRVCSGWDELADELHTFRRALSHWADRHGLLAVGSGTPYRRPQETASPRSARYRRIARDVGALTQEHLLNGLHVHTCISDRNQGVRVMNGLRPWLPLLLAVSANSPFWEGQDTGYRSWRAIQTRRWTTYGVPPFLRDADEYDRLHARLTDVGATRKGDGLNWAIRFSAHLPTIETRVCDAQLAPAASVSLAALLVALARSFDDARVEPEPVPSAEIDAEMWHAARYGLSRGAFDPVSGRHERTGVVLDRLRATIRPVATASMRVLIDDLLDATSSERSGADLQRRAGKEGDTALASLYRSAMTAAP</sequence>
<evidence type="ECO:0000256" key="3">
    <source>
        <dbReference type="ARBA" id="ARBA00022840"/>
    </source>
</evidence>
<comment type="catalytic activity">
    <reaction evidence="4 5">
        <text>L-cysteine + L-glutamate + ATP = gamma-L-glutamyl-L-cysteine + ADP + phosphate + H(+)</text>
        <dbReference type="Rhea" id="RHEA:13285"/>
        <dbReference type="ChEBI" id="CHEBI:15378"/>
        <dbReference type="ChEBI" id="CHEBI:29985"/>
        <dbReference type="ChEBI" id="CHEBI:30616"/>
        <dbReference type="ChEBI" id="CHEBI:35235"/>
        <dbReference type="ChEBI" id="CHEBI:43474"/>
        <dbReference type="ChEBI" id="CHEBI:58173"/>
        <dbReference type="ChEBI" id="CHEBI:456216"/>
        <dbReference type="EC" id="6.3.2.2"/>
    </reaction>
</comment>
<dbReference type="Proteomes" id="UP001199642">
    <property type="component" value="Chromosome"/>
</dbReference>
<keyword evidence="1 5" id="KW-0436">Ligase</keyword>
<dbReference type="NCBIfam" id="TIGR02050">
    <property type="entry name" value="gshA_cyan_rel"/>
    <property type="match status" value="1"/>
</dbReference>
<evidence type="ECO:0000313" key="6">
    <source>
        <dbReference type="EMBL" id="UGS27630.1"/>
    </source>
</evidence>